<evidence type="ECO:0000256" key="2">
    <source>
        <dbReference type="ARBA" id="ARBA00023065"/>
    </source>
</evidence>
<dbReference type="PANTHER" id="PTHR38682:SF1">
    <property type="entry name" value="V-TYPE ATP SYNTHASE SUBUNIT C"/>
    <property type="match status" value="1"/>
</dbReference>
<protein>
    <submittedName>
        <fullName evidence="3">V-type ATP synthase subunit C</fullName>
    </submittedName>
</protein>
<evidence type="ECO:0000256" key="1">
    <source>
        <dbReference type="ARBA" id="ARBA00022448"/>
    </source>
</evidence>
<dbReference type="Pfam" id="PF01992">
    <property type="entry name" value="vATP-synt_AC39"/>
    <property type="match status" value="1"/>
</dbReference>
<organism evidence="3 4">
    <name type="scientific">Clostridium perfringens</name>
    <dbReference type="NCBI Taxonomy" id="1502"/>
    <lineage>
        <taxon>Bacteria</taxon>
        <taxon>Bacillati</taxon>
        <taxon>Bacillota</taxon>
        <taxon>Clostridia</taxon>
        <taxon>Eubacteriales</taxon>
        <taxon>Clostridiaceae</taxon>
        <taxon>Clostridium</taxon>
    </lineage>
</organism>
<dbReference type="Proteomes" id="UP001289066">
    <property type="component" value="Unassembled WGS sequence"/>
</dbReference>
<dbReference type="RefSeq" id="WP_322413130.1">
    <property type="nucleotide sequence ID" value="NZ_WNVG01000843.1"/>
</dbReference>
<keyword evidence="1" id="KW-0813">Transport</keyword>
<sequence>MDVMKFTQAVSRIWVLETRLLDKAKIDRMIEAPSANEVLRILNETEYSNASANVKRSEDYEEILTAELKRVYDLVYE</sequence>
<dbReference type="SUPFAM" id="SSF103486">
    <property type="entry name" value="V-type ATP synthase subunit C"/>
    <property type="match status" value="1"/>
</dbReference>
<dbReference type="InterPro" id="IPR036079">
    <property type="entry name" value="ATPase_csu/dsu_sf"/>
</dbReference>
<feature type="non-terminal residue" evidence="3">
    <location>
        <position position="77"/>
    </location>
</feature>
<dbReference type="Gene3D" id="1.10.132.50">
    <property type="entry name" value="ATP synthase (C/AC39) subunit, domain 3"/>
    <property type="match status" value="1"/>
</dbReference>
<dbReference type="AlphaFoldDB" id="A0AAW9IXU8"/>
<evidence type="ECO:0000313" key="4">
    <source>
        <dbReference type="Proteomes" id="UP001289066"/>
    </source>
</evidence>
<dbReference type="InterPro" id="IPR044911">
    <property type="entry name" value="V-type_ATPase_csu/dsu_dom_3"/>
</dbReference>
<reference evidence="3" key="1">
    <citation type="submission" date="2019-11" db="EMBL/GenBank/DDBJ databases">
        <title>Characterization of Clostridium perfringens isolates from swine manure treated agricultural soils.</title>
        <authorList>
            <person name="Wushke S.T."/>
        </authorList>
    </citation>
    <scope>NUCLEOTIDE SEQUENCE</scope>
    <source>
        <strain evidence="3">X15</strain>
    </source>
</reference>
<dbReference type="GO" id="GO:0046961">
    <property type="term" value="F:proton-transporting ATPase activity, rotational mechanism"/>
    <property type="evidence" value="ECO:0007669"/>
    <property type="project" value="InterPro"/>
</dbReference>
<evidence type="ECO:0000313" key="3">
    <source>
        <dbReference type="EMBL" id="MDZ5034719.1"/>
    </source>
</evidence>
<dbReference type="InterPro" id="IPR002843">
    <property type="entry name" value="ATPase_V0-cplx_csu/dsu"/>
</dbReference>
<dbReference type="InterPro" id="IPR050873">
    <property type="entry name" value="V-ATPase_V0D/AC39_subunit"/>
</dbReference>
<proteinExistence type="predicted"/>
<gene>
    <name evidence="3" type="ORF">GNF81_18670</name>
</gene>
<comment type="caution">
    <text evidence="3">The sequence shown here is derived from an EMBL/GenBank/DDBJ whole genome shotgun (WGS) entry which is preliminary data.</text>
</comment>
<dbReference type="PANTHER" id="PTHR38682">
    <property type="entry name" value="V-TYPE ATP SYNTHASE SUBUNIT C"/>
    <property type="match status" value="1"/>
</dbReference>
<accession>A0AAW9IXU8</accession>
<dbReference type="EMBL" id="WNVG01000843">
    <property type="protein sequence ID" value="MDZ5034719.1"/>
    <property type="molecule type" value="Genomic_DNA"/>
</dbReference>
<name>A0AAW9IXU8_CLOPF</name>
<keyword evidence="2" id="KW-0406">Ion transport</keyword>